<organism evidence="2 3">
    <name type="scientific">Acanthosepion pharaonis</name>
    <name type="common">Pharaoh cuttlefish</name>
    <name type="synonym">Sepia pharaonis</name>
    <dbReference type="NCBI Taxonomy" id="158019"/>
    <lineage>
        <taxon>Eukaryota</taxon>
        <taxon>Metazoa</taxon>
        <taxon>Spiralia</taxon>
        <taxon>Lophotrochozoa</taxon>
        <taxon>Mollusca</taxon>
        <taxon>Cephalopoda</taxon>
        <taxon>Coleoidea</taxon>
        <taxon>Decapodiformes</taxon>
        <taxon>Sepiida</taxon>
        <taxon>Sepiina</taxon>
        <taxon>Sepiidae</taxon>
        <taxon>Acanthosepion</taxon>
    </lineage>
</organism>
<evidence type="ECO:0000313" key="3">
    <source>
        <dbReference type="Proteomes" id="UP000597762"/>
    </source>
</evidence>
<proteinExistence type="predicted"/>
<dbReference type="Proteomes" id="UP000597762">
    <property type="component" value="Unassembled WGS sequence"/>
</dbReference>
<keyword evidence="3" id="KW-1185">Reference proteome</keyword>
<sequence length="179" mass="20543">MDSTEDYKKTRESFGVFSWATKAVVVGHQSAAVLGAVLLVCCRKVFVRKRRRSFQVCKKAFVFCVARICFSSPPAFSRTTPLEPSFVFQLCTYISFFFSLPLSLSSTPILNCYLSIYFYQLRFHRSLAPPPTLSLTLSLFLSSDLPPFLFDRFSQTTSQYKSYLNGHRPHKDHHGQNQR</sequence>
<gene>
    <name evidence="2" type="ORF">SPHA_36247</name>
</gene>
<feature type="transmembrane region" description="Helical" evidence="1">
    <location>
        <begin position="60"/>
        <end position="76"/>
    </location>
</feature>
<comment type="caution">
    <text evidence="2">The sequence shown here is derived from an EMBL/GenBank/DDBJ whole genome shotgun (WGS) entry which is preliminary data.</text>
</comment>
<feature type="transmembrane region" description="Helical" evidence="1">
    <location>
        <begin position="96"/>
        <end position="119"/>
    </location>
</feature>
<evidence type="ECO:0000256" key="1">
    <source>
        <dbReference type="SAM" id="Phobius"/>
    </source>
</evidence>
<keyword evidence="1" id="KW-0812">Transmembrane</keyword>
<dbReference type="AlphaFoldDB" id="A0A812CLZ8"/>
<reference evidence="2" key="1">
    <citation type="submission" date="2021-01" db="EMBL/GenBank/DDBJ databases">
        <authorList>
            <person name="Li R."/>
            <person name="Bekaert M."/>
        </authorList>
    </citation>
    <scope>NUCLEOTIDE SEQUENCE</scope>
    <source>
        <strain evidence="2">Farmed</strain>
    </source>
</reference>
<protein>
    <recommendedName>
        <fullName evidence="4">Transmembrane protein</fullName>
    </recommendedName>
</protein>
<accession>A0A812CLZ8</accession>
<dbReference type="EMBL" id="CAHIKZ030001580">
    <property type="protein sequence ID" value="CAE1268746.1"/>
    <property type="molecule type" value="Genomic_DNA"/>
</dbReference>
<keyword evidence="1" id="KW-1133">Transmembrane helix</keyword>
<evidence type="ECO:0000313" key="2">
    <source>
        <dbReference type="EMBL" id="CAE1268746.1"/>
    </source>
</evidence>
<feature type="transmembrane region" description="Helical" evidence="1">
    <location>
        <begin position="20"/>
        <end position="40"/>
    </location>
</feature>
<keyword evidence="1" id="KW-0472">Membrane</keyword>
<name>A0A812CLZ8_ACAPH</name>
<evidence type="ECO:0008006" key="4">
    <source>
        <dbReference type="Google" id="ProtNLM"/>
    </source>
</evidence>